<gene>
    <name evidence="2" type="ORF">DLJ61_22735</name>
</gene>
<feature type="compositionally biased region" description="Polar residues" evidence="1">
    <location>
        <begin position="231"/>
        <end position="241"/>
    </location>
</feature>
<reference evidence="2 3" key="1">
    <citation type="submission" date="2018-05" db="EMBL/GenBank/DDBJ databases">
        <title>Complete genome sequence of Gordonia terrae NRRL B-16283.</title>
        <authorList>
            <person name="Garlena R.A."/>
            <person name="Russell D.A."/>
            <person name="Hatfull G.F."/>
        </authorList>
    </citation>
    <scope>NUCLEOTIDE SEQUENCE [LARGE SCALE GENOMIC DNA]</scope>
    <source>
        <strain evidence="2 3">NRRL B-16283</strain>
    </source>
</reference>
<dbReference type="EMBL" id="CP029604">
    <property type="protein sequence ID" value="AWO85963.1"/>
    <property type="molecule type" value="Genomic_DNA"/>
</dbReference>
<sequence>MNRSAVALAADSAVTISNRRTMKTYESANKLFELVKGSNIGVMVYSSATVDGTPWETVIKTYRQERGANPMPHVEDYAEDFIDFLAGHGGLITPAAELETALSLGYQFFLDQIIKRLVEWPDDLASSTGRIVQTRVKAALEEILNDLESEIDGLEDISADTTFPDSLHREFKDPITRLVEVELEENGLKVTRAQIRRAAALSSQKQCPRRAAFQATPASCSQASVPPITFPSGSPRESQVDSAAMWVATTKPL</sequence>
<dbReference type="Proteomes" id="UP000247118">
    <property type="component" value="Chromosome"/>
</dbReference>
<evidence type="ECO:0000313" key="2">
    <source>
        <dbReference type="EMBL" id="AWO85963.1"/>
    </source>
</evidence>
<accession>A0AAD0KCN6</accession>
<proteinExistence type="predicted"/>
<feature type="region of interest" description="Disordered" evidence="1">
    <location>
        <begin position="215"/>
        <end position="241"/>
    </location>
</feature>
<dbReference type="AlphaFoldDB" id="A0AAD0KCN6"/>
<protein>
    <submittedName>
        <fullName evidence="2">Uncharacterized protein</fullName>
    </submittedName>
</protein>
<name>A0AAD0KCN6_9ACTN</name>
<evidence type="ECO:0000256" key="1">
    <source>
        <dbReference type="SAM" id="MobiDB-lite"/>
    </source>
</evidence>
<evidence type="ECO:0000313" key="3">
    <source>
        <dbReference type="Proteomes" id="UP000247118"/>
    </source>
</evidence>
<organism evidence="2 3">
    <name type="scientific">Gordonia terrae</name>
    <dbReference type="NCBI Taxonomy" id="2055"/>
    <lineage>
        <taxon>Bacteria</taxon>
        <taxon>Bacillati</taxon>
        <taxon>Actinomycetota</taxon>
        <taxon>Actinomycetes</taxon>
        <taxon>Mycobacteriales</taxon>
        <taxon>Gordoniaceae</taxon>
        <taxon>Gordonia</taxon>
    </lineage>
</organism>